<dbReference type="AlphaFoldDB" id="A0A812UA49"/>
<organism evidence="1 2">
    <name type="scientific">Symbiodinium natans</name>
    <dbReference type="NCBI Taxonomy" id="878477"/>
    <lineage>
        <taxon>Eukaryota</taxon>
        <taxon>Sar</taxon>
        <taxon>Alveolata</taxon>
        <taxon>Dinophyceae</taxon>
        <taxon>Suessiales</taxon>
        <taxon>Symbiodiniaceae</taxon>
        <taxon>Symbiodinium</taxon>
    </lineage>
</organism>
<proteinExistence type="predicted"/>
<name>A0A812UA49_9DINO</name>
<accession>A0A812UA49</accession>
<gene>
    <name evidence="1" type="ORF">SNAT2548_LOCUS32159</name>
</gene>
<keyword evidence="2" id="KW-1185">Reference proteome</keyword>
<evidence type="ECO:0000313" key="2">
    <source>
        <dbReference type="Proteomes" id="UP000604046"/>
    </source>
</evidence>
<dbReference type="EMBL" id="CAJNDS010002696">
    <property type="protein sequence ID" value="CAE7567021.1"/>
    <property type="molecule type" value="Genomic_DNA"/>
</dbReference>
<dbReference type="OrthoDB" id="405918at2759"/>
<evidence type="ECO:0008006" key="3">
    <source>
        <dbReference type="Google" id="ProtNLM"/>
    </source>
</evidence>
<dbReference type="Proteomes" id="UP000604046">
    <property type="component" value="Unassembled WGS sequence"/>
</dbReference>
<sequence>MTTHWSQDQQRYLPCWERAVQLPILKHADLILYTSVNLSNEALGRLKFRKATLKHFQNRGYQAGAIQAMQDAFGPQGRREKWFEGYDWVIRLNLDVLIMHDTWLRQTMADTSIDGIFQHCDPLPRLRRVHTDFFAIRPQALDPAAVESCNQSLAEEQFSCSIRSILRSKRFRWVQDADASNSTCRIRGASSSVVHSHQLWRFCPNYFAAPPGVKRFRWSNYTLASQQKIVSLVGL</sequence>
<protein>
    <recommendedName>
        <fullName evidence="3">Nucleotide-diphospho-sugar transferase domain-containing protein</fullName>
    </recommendedName>
</protein>
<reference evidence="1" key="1">
    <citation type="submission" date="2021-02" db="EMBL/GenBank/DDBJ databases">
        <authorList>
            <person name="Dougan E. K."/>
            <person name="Rhodes N."/>
            <person name="Thang M."/>
            <person name="Chan C."/>
        </authorList>
    </citation>
    <scope>NUCLEOTIDE SEQUENCE</scope>
</reference>
<comment type="caution">
    <text evidence="1">The sequence shown here is derived from an EMBL/GenBank/DDBJ whole genome shotgun (WGS) entry which is preliminary data.</text>
</comment>
<evidence type="ECO:0000313" key="1">
    <source>
        <dbReference type="EMBL" id="CAE7567021.1"/>
    </source>
</evidence>